<dbReference type="InterPro" id="IPR001607">
    <property type="entry name" value="Znf_UBP"/>
</dbReference>
<evidence type="ECO:0000313" key="9">
    <source>
        <dbReference type="Proteomes" id="UP000816034"/>
    </source>
</evidence>
<keyword evidence="1" id="KW-0479">Metal-binding</keyword>
<dbReference type="Pfam" id="PF13639">
    <property type="entry name" value="zf-RING_2"/>
    <property type="match status" value="1"/>
</dbReference>
<dbReference type="SMART" id="SM00184">
    <property type="entry name" value="RING"/>
    <property type="match status" value="1"/>
</dbReference>
<feature type="compositionally biased region" description="Polar residues" evidence="5">
    <location>
        <begin position="92"/>
        <end position="101"/>
    </location>
</feature>
<evidence type="ECO:0000256" key="4">
    <source>
        <dbReference type="PROSITE-ProRule" id="PRU00502"/>
    </source>
</evidence>
<comment type="caution">
    <text evidence="8">The sequence shown here is derived from an EMBL/GenBank/DDBJ whole genome shotgun (WGS) entry which is preliminary data.</text>
</comment>
<evidence type="ECO:0000256" key="1">
    <source>
        <dbReference type="ARBA" id="ARBA00022723"/>
    </source>
</evidence>
<evidence type="ECO:0000313" key="8">
    <source>
        <dbReference type="EMBL" id="KAG2383195.1"/>
    </source>
</evidence>
<dbReference type="PANTHER" id="PTHR24007:SF7">
    <property type="entry name" value="BRCA1-ASSOCIATED PROTEIN"/>
    <property type="match status" value="1"/>
</dbReference>
<dbReference type="PANTHER" id="PTHR24007">
    <property type="entry name" value="BRCA1-ASSOCIATED PROTEIN"/>
    <property type="match status" value="1"/>
</dbReference>
<dbReference type="EMBL" id="PYSW02000021">
    <property type="protein sequence ID" value="KAG2383195.1"/>
    <property type="molecule type" value="Genomic_DNA"/>
</dbReference>
<feature type="region of interest" description="Disordered" evidence="5">
    <location>
        <begin position="392"/>
        <end position="419"/>
    </location>
</feature>
<proteinExistence type="predicted"/>
<dbReference type="GO" id="GO:0061630">
    <property type="term" value="F:ubiquitin protein ligase activity"/>
    <property type="evidence" value="ECO:0007669"/>
    <property type="project" value="TreeGrafter"/>
</dbReference>
<dbReference type="InterPro" id="IPR001841">
    <property type="entry name" value="Znf_RING"/>
</dbReference>
<dbReference type="GeneID" id="68096987"/>
<evidence type="ECO:0000256" key="3">
    <source>
        <dbReference type="ARBA" id="ARBA00022833"/>
    </source>
</evidence>
<gene>
    <name evidence="8" type="ORF">C9374_004532</name>
</gene>
<feature type="domain" description="UBP-type" evidence="7">
    <location>
        <begin position="461"/>
        <end position="554"/>
    </location>
</feature>
<evidence type="ECO:0008006" key="10">
    <source>
        <dbReference type="Google" id="ProtNLM"/>
    </source>
</evidence>
<dbReference type="GO" id="GO:0008270">
    <property type="term" value="F:zinc ion binding"/>
    <property type="evidence" value="ECO:0007669"/>
    <property type="project" value="UniProtKB-KW"/>
</dbReference>
<dbReference type="GO" id="GO:0007265">
    <property type="term" value="P:Ras protein signal transduction"/>
    <property type="evidence" value="ECO:0007669"/>
    <property type="project" value="TreeGrafter"/>
</dbReference>
<reference evidence="8 9" key="1">
    <citation type="journal article" date="2018" name="BMC Genomics">
        <title>The genome of Naegleria lovaniensis, the basis for a comparative approach to unravel pathogenicity factors of the human pathogenic amoeba N. fowleri.</title>
        <authorList>
            <person name="Liechti N."/>
            <person name="Schurch N."/>
            <person name="Bruggmann R."/>
            <person name="Wittwer M."/>
        </authorList>
    </citation>
    <scope>NUCLEOTIDE SEQUENCE [LARGE SCALE GENOMIC DNA]</scope>
    <source>
        <strain evidence="8 9">ATCC 30569</strain>
    </source>
</reference>
<keyword evidence="3" id="KW-0862">Zinc</keyword>
<dbReference type="GO" id="GO:0016567">
    <property type="term" value="P:protein ubiquitination"/>
    <property type="evidence" value="ECO:0007669"/>
    <property type="project" value="TreeGrafter"/>
</dbReference>
<evidence type="ECO:0000259" key="7">
    <source>
        <dbReference type="PROSITE" id="PS50271"/>
    </source>
</evidence>
<dbReference type="SMART" id="SM00290">
    <property type="entry name" value="ZnF_UBP"/>
    <property type="match status" value="1"/>
</dbReference>
<evidence type="ECO:0000259" key="6">
    <source>
        <dbReference type="PROSITE" id="PS50089"/>
    </source>
</evidence>
<dbReference type="Pfam" id="PF02148">
    <property type="entry name" value="zf-UBP"/>
    <property type="match status" value="1"/>
</dbReference>
<dbReference type="SUPFAM" id="SSF57850">
    <property type="entry name" value="RING/U-box"/>
    <property type="match status" value="1"/>
</dbReference>
<dbReference type="InterPro" id="IPR013083">
    <property type="entry name" value="Znf_RING/FYVE/PHD"/>
</dbReference>
<organism evidence="8 9">
    <name type="scientific">Naegleria lovaniensis</name>
    <name type="common">Amoeba</name>
    <dbReference type="NCBI Taxonomy" id="51637"/>
    <lineage>
        <taxon>Eukaryota</taxon>
        <taxon>Discoba</taxon>
        <taxon>Heterolobosea</taxon>
        <taxon>Tetramitia</taxon>
        <taxon>Eutetramitia</taxon>
        <taxon>Vahlkampfiidae</taxon>
        <taxon>Naegleria</taxon>
    </lineage>
</organism>
<accession>A0AA88KL31</accession>
<feature type="compositionally biased region" description="Low complexity" evidence="5">
    <location>
        <begin position="392"/>
        <end position="414"/>
    </location>
</feature>
<name>A0AA88KL31_NAELO</name>
<protein>
    <recommendedName>
        <fullName evidence="10">BRCA1-associated protein</fullName>
    </recommendedName>
</protein>
<dbReference type="CDD" id="cd16457">
    <property type="entry name" value="RING-H2_BRAP2"/>
    <property type="match status" value="1"/>
</dbReference>
<dbReference type="CDD" id="cd12437">
    <property type="entry name" value="RRM_BRAP2_like"/>
    <property type="match status" value="1"/>
</dbReference>
<feature type="domain" description="RING-type" evidence="6">
    <location>
        <begin position="427"/>
        <end position="467"/>
    </location>
</feature>
<dbReference type="Pfam" id="PF07576">
    <property type="entry name" value="BRAP2"/>
    <property type="match status" value="1"/>
</dbReference>
<dbReference type="InterPro" id="IPR011422">
    <property type="entry name" value="BRAP2/ETP1_RRM"/>
</dbReference>
<dbReference type="InterPro" id="IPR047243">
    <property type="entry name" value="RING-H2_BRAP2"/>
</dbReference>
<dbReference type="PROSITE" id="PS50271">
    <property type="entry name" value="ZF_UBP"/>
    <property type="match status" value="1"/>
</dbReference>
<dbReference type="PROSITE" id="PS50089">
    <property type="entry name" value="ZF_RING_2"/>
    <property type="match status" value="1"/>
</dbReference>
<feature type="region of interest" description="Disordered" evidence="5">
    <location>
        <begin position="702"/>
        <end position="737"/>
    </location>
</feature>
<feature type="compositionally biased region" description="Polar residues" evidence="5">
    <location>
        <begin position="69"/>
        <end position="79"/>
    </location>
</feature>
<dbReference type="Gene3D" id="3.30.40.10">
    <property type="entry name" value="Zinc/RING finger domain, C3HC4 (zinc finger)"/>
    <property type="match status" value="2"/>
</dbReference>
<keyword evidence="2 4" id="KW-0863">Zinc-finger</keyword>
<sequence>MFSIEIQLDSQVESRLLENIKHCKPYFKRVLKHVDLLRNHKKTILDTLHHYNNNHSVTYPNSLIDQSNTMLSQHQQHSLSDGKKKKKKNKKSTATITSNGSSDHHHSCMEDHHSNIGSQHHLLSKEEELIEDYFTPKHVFFSSGNPSVEIITGIIKLYKHGTPRSFTNAVNDNLILDDELYSSNNTEKKTSALLQPTSNTTIHTPLLNGMMDATLSVPSTSLPSLGLHLNHSNNTSTISSNFSSISEEEGRGEDELFSTRDESLPEQRSTLVCVLAVPSFISTTDFFEFIDCFKSNILKTRILRDESPNKYMVILQFDDQKNADSFFLQYNGRPFNSLDPEDCKIVFVKSVEFTNRPSMIGKHLESTSQSTVTDIFNIGSCNDPQLDTHEFSNNTTHETSINTTHESSNNTTHESSNEDKRYELPTCPVCLDRLDSGASGIITTVCNHQFHCDCLTKWGDGNCPVCRYTDQMKTELQCAECACTSNLWVCLTCGFVGCGRYEKGHAMEHYLQTNHTYSMEADSQRVWDYTGDGYVHRLVAGNTEGKLIEISHPNQKEAIREASEMLEAQYNSKLDSFLMEYNQLLTQQLTSQRVYFESRISAIACEKDKQIESLLNELQMYRQNTQKMNNKVQKTQKKVEKEKEETDFLKELNKTLINNQKQYEIKIEKLEELHKKMMEKKDAQIKDLQEQLQDMMMHFQTQEQLDKNPEMKNATIRAIGGEPSATNSSNKTKKKKK</sequence>
<feature type="compositionally biased region" description="Basic and acidic residues" evidence="5">
    <location>
        <begin position="102"/>
        <end position="114"/>
    </location>
</feature>
<dbReference type="AlphaFoldDB" id="A0AA88KL31"/>
<evidence type="ECO:0000256" key="5">
    <source>
        <dbReference type="SAM" id="MobiDB-lite"/>
    </source>
</evidence>
<evidence type="ECO:0000256" key="2">
    <source>
        <dbReference type="ARBA" id="ARBA00022771"/>
    </source>
</evidence>
<dbReference type="Proteomes" id="UP000816034">
    <property type="component" value="Unassembled WGS sequence"/>
</dbReference>
<dbReference type="GO" id="GO:0005737">
    <property type="term" value="C:cytoplasm"/>
    <property type="evidence" value="ECO:0007669"/>
    <property type="project" value="TreeGrafter"/>
</dbReference>
<keyword evidence="9" id="KW-1185">Reference proteome</keyword>
<feature type="region of interest" description="Disordered" evidence="5">
    <location>
        <begin position="69"/>
        <end position="116"/>
    </location>
</feature>
<dbReference type="RefSeq" id="XP_044548874.1">
    <property type="nucleotide sequence ID" value="XM_044694182.1"/>
</dbReference>